<proteinExistence type="predicted"/>
<dbReference type="OrthoDB" id="4750196at2"/>
<dbReference type="Proteomes" id="UP000192772">
    <property type="component" value="Unassembled WGS sequence"/>
</dbReference>
<gene>
    <name evidence="2" type="ORF">BST23_19015</name>
</gene>
<evidence type="ECO:0000313" key="2">
    <source>
        <dbReference type="EMBL" id="ORA63248.1"/>
    </source>
</evidence>
<dbReference type="AlphaFoldDB" id="A0A1A0QRR3"/>
<evidence type="ECO:0000313" key="3">
    <source>
        <dbReference type="Proteomes" id="UP000192772"/>
    </source>
</evidence>
<reference evidence="2 3" key="1">
    <citation type="submission" date="2017-02" db="EMBL/GenBank/DDBJ databases">
        <title>The new phylogeny of genus Mycobacterium.</title>
        <authorList>
            <person name="Tortoli E."/>
            <person name="Trovato A."/>
            <person name="Cirillo D.M."/>
        </authorList>
    </citation>
    <scope>NUCLEOTIDE SEQUENCE [LARGE SCALE GENOMIC DNA]</scope>
    <source>
        <strain evidence="2 3">FI-09383</strain>
    </source>
</reference>
<dbReference type="EMBL" id="MVHP01000024">
    <property type="protein sequence ID" value="ORA63248.1"/>
    <property type="molecule type" value="Genomic_DNA"/>
</dbReference>
<dbReference type="STRING" id="81858.BST23_19015"/>
<accession>A0A1X0CT28</accession>
<accession>A0A1A0QRR3</accession>
<evidence type="ECO:0000256" key="1">
    <source>
        <dbReference type="SAM" id="MobiDB-lite"/>
    </source>
</evidence>
<organism evidence="2 3">
    <name type="scientific">Mycolicibacterium elephantis</name>
    <dbReference type="NCBI Taxonomy" id="81858"/>
    <lineage>
        <taxon>Bacteria</taxon>
        <taxon>Bacillati</taxon>
        <taxon>Actinomycetota</taxon>
        <taxon>Actinomycetes</taxon>
        <taxon>Mycobacteriales</taxon>
        <taxon>Mycobacteriaceae</taxon>
        <taxon>Mycolicibacterium</taxon>
    </lineage>
</organism>
<protein>
    <submittedName>
        <fullName evidence="2">Uncharacterized protein</fullName>
    </submittedName>
</protein>
<name>A0A1A0QRR3_9MYCO</name>
<comment type="caution">
    <text evidence="2">The sequence shown here is derived from an EMBL/GenBank/DDBJ whole genome shotgun (WGS) entry which is preliminary data.</text>
</comment>
<sequence length="110" mass="11668">MSWLLVGLIPGLLMLATLGLDRLEAGLDRGTVSAGDVAAFLAHAEAADVNTLARDGMGTALDRARQHRHSHDSTSNRLTGNGAAADLPTRYYGHRAANPGFQPTRHANRV</sequence>
<feature type="region of interest" description="Disordered" evidence="1">
    <location>
        <begin position="62"/>
        <end position="82"/>
    </location>
</feature>